<keyword evidence="4" id="KW-1185">Reference proteome</keyword>
<feature type="compositionally biased region" description="Basic residues" evidence="1">
    <location>
        <begin position="49"/>
        <end position="64"/>
    </location>
</feature>
<feature type="compositionally biased region" description="Basic residues" evidence="1">
    <location>
        <begin position="21"/>
        <end position="36"/>
    </location>
</feature>
<dbReference type="GO" id="GO:0016746">
    <property type="term" value="F:acyltransferase activity"/>
    <property type="evidence" value="ECO:0007669"/>
    <property type="project" value="UniProtKB-KW"/>
</dbReference>
<keyword evidence="3" id="KW-0808">Transferase</keyword>
<dbReference type="EMBL" id="PVTI01000010">
    <property type="protein sequence ID" value="PRY59322.1"/>
    <property type="molecule type" value="Genomic_DNA"/>
</dbReference>
<dbReference type="PANTHER" id="PTHR22753:SF14">
    <property type="entry name" value="MONOACYLGLYCEROL_DIACYLGLYCEROL O-ACYLTRANSFERASE"/>
    <property type="match status" value="1"/>
</dbReference>
<dbReference type="Pfam" id="PF01553">
    <property type="entry name" value="Acyltransferase"/>
    <property type="match status" value="1"/>
</dbReference>
<dbReference type="PANTHER" id="PTHR22753">
    <property type="entry name" value="TRANSMEMBRANE PROTEIN 68"/>
    <property type="match status" value="1"/>
</dbReference>
<accession>A0A2T0UN22</accession>
<feature type="compositionally biased region" description="Low complexity" evidence="1">
    <location>
        <begin position="82"/>
        <end position="94"/>
    </location>
</feature>
<sequence>MATKNTAAKSSTTKKATTKATAKKATPKKPTAKKPMTKATAKTATTKATAKKTAARKTTPKKAAPKPDATRRNAPAKKDPTGRPSSVAAGAARASGERARRRATPLLTAAVESAATSSAQATPPAPATSSTTSSTAATKAATAAVKAGAPGKTSATTTAPAGGRGAHRPRPNPRSEASSKATRQAGIRPQSPRAKRKADEAARRHLRVAPPPAPTPPAPDPTATQTDMALPVPGIEELLSASIAAMRMAAQGAGFSPEEVERRIAATLAFIRRRIEGDYSVDEFGYDEHFAENVIFPLLRPLYRKWFRVEVRGLENIPDEGGALIVSNHSGTIAIDSLMVAQAIHDEHPKHRVMRALGADLVFQTPFVGAFARRGGSTLATNADVDRLFAQGELVGVFPEGFKGVGKPFKERYKLQRFGRGGFVSAALKAGVPIIPTSVVGAEEIAPMIGNMKTVARLLGVPYAPITPTFPLLGPLGLIPLPSKWIIEFGAPIETASHGEGASEDPMLVFDLTDQVRETIQQTLYSLLMQRRSVFF</sequence>
<dbReference type="GO" id="GO:0016020">
    <property type="term" value="C:membrane"/>
    <property type="evidence" value="ECO:0007669"/>
    <property type="project" value="TreeGrafter"/>
</dbReference>
<dbReference type="AlphaFoldDB" id="A0A2T0UN22"/>
<dbReference type="SUPFAM" id="SSF69593">
    <property type="entry name" value="Glycerol-3-phosphate (1)-acyltransferase"/>
    <property type="match status" value="1"/>
</dbReference>
<reference evidence="3 4" key="1">
    <citation type="submission" date="2018-03" db="EMBL/GenBank/DDBJ databases">
        <title>Genomic Encyclopedia of Archaeal and Bacterial Type Strains, Phase II (KMG-II): from individual species to whole genera.</title>
        <authorList>
            <person name="Goeker M."/>
        </authorList>
    </citation>
    <scope>NUCLEOTIDE SEQUENCE [LARGE SCALE GENOMIC DNA]</scope>
    <source>
        <strain evidence="3 4">ATCC BAA-1496</strain>
    </source>
</reference>
<evidence type="ECO:0000259" key="2">
    <source>
        <dbReference type="SMART" id="SM00563"/>
    </source>
</evidence>
<gene>
    <name evidence="3" type="ORF">BCF74_11059</name>
</gene>
<dbReference type="RefSeq" id="WP_245889266.1">
    <property type="nucleotide sequence ID" value="NZ_PVTI01000010.1"/>
</dbReference>
<dbReference type="Proteomes" id="UP000237822">
    <property type="component" value="Unassembled WGS sequence"/>
</dbReference>
<evidence type="ECO:0000313" key="3">
    <source>
        <dbReference type="EMBL" id="PRY59322.1"/>
    </source>
</evidence>
<evidence type="ECO:0000256" key="1">
    <source>
        <dbReference type="SAM" id="MobiDB-lite"/>
    </source>
</evidence>
<evidence type="ECO:0000313" key="4">
    <source>
        <dbReference type="Proteomes" id="UP000237822"/>
    </source>
</evidence>
<feature type="compositionally biased region" description="Low complexity" evidence="1">
    <location>
        <begin position="1"/>
        <end position="20"/>
    </location>
</feature>
<dbReference type="SMART" id="SM00563">
    <property type="entry name" value="PlsC"/>
    <property type="match status" value="1"/>
</dbReference>
<feature type="compositionally biased region" description="Basic and acidic residues" evidence="1">
    <location>
        <begin position="68"/>
        <end position="81"/>
    </location>
</feature>
<feature type="compositionally biased region" description="Low complexity" evidence="1">
    <location>
        <begin position="37"/>
        <end position="48"/>
    </location>
</feature>
<feature type="compositionally biased region" description="Pro residues" evidence="1">
    <location>
        <begin position="209"/>
        <end position="220"/>
    </location>
</feature>
<comment type="caution">
    <text evidence="3">The sequence shown here is derived from an EMBL/GenBank/DDBJ whole genome shotgun (WGS) entry which is preliminary data.</text>
</comment>
<feature type="compositionally biased region" description="Low complexity" evidence="1">
    <location>
        <begin position="104"/>
        <end position="161"/>
    </location>
</feature>
<feature type="domain" description="Phospholipid/glycerol acyltransferase" evidence="2">
    <location>
        <begin position="323"/>
        <end position="442"/>
    </location>
</feature>
<organism evidence="3 4">
    <name type="scientific">Knoellia remsis</name>
    <dbReference type="NCBI Taxonomy" id="407159"/>
    <lineage>
        <taxon>Bacteria</taxon>
        <taxon>Bacillati</taxon>
        <taxon>Actinomycetota</taxon>
        <taxon>Actinomycetes</taxon>
        <taxon>Micrococcales</taxon>
        <taxon>Intrasporangiaceae</taxon>
        <taxon>Knoellia</taxon>
    </lineage>
</organism>
<proteinExistence type="predicted"/>
<name>A0A2T0UN22_9MICO</name>
<dbReference type="InterPro" id="IPR002123">
    <property type="entry name" value="Plipid/glycerol_acylTrfase"/>
</dbReference>
<dbReference type="CDD" id="cd07987">
    <property type="entry name" value="LPLAT_MGAT-like"/>
    <property type="match status" value="1"/>
</dbReference>
<feature type="region of interest" description="Disordered" evidence="1">
    <location>
        <begin position="1"/>
        <end position="227"/>
    </location>
</feature>
<keyword evidence="3" id="KW-0012">Acyltransferase</keyword>
<protein>
    <submittedName>
        <fullName evidence="3">1-acyl-sn-glycerol-3-phosphate acyltransferase</fullName>
    </submittedName>
</protein>